<reference evidence="5" key="1">
    <citation type="submission" date="2017-09" db="EMBL/GenBank/DDBJ databases">
        <title>Depth-based differentiation of microbial function through sediment-hosted aquifers and enrichment of novel symbionts in the deep terrestrial subsurface.</title>
        <authorList>
            <person name="Probst A.J."/>
            <person name="Ladd B."/>
            <person name="Jarett J.K."/>
            <person name="Geller-Mcgrath D.E."/>
            <person name="Sieber C.M.K."/>
            <person name="Emerson J.B."/>
            <person name="Anantharaman K."/>
            <person name="Thomas B.C."/>
            <person name="Malmstrom R."/>
            <person name="Stieglmeier M."/>
            <person name="Klingl A."/>
            <person name="Woyke T."/>
            <person name="Ryan C.M."/>
            <person name="Banfield J.F."/>
        </authorList>
    </citation>
    <scope>NUCLEOTIDE SEQUENCE [LARGE SCALE GENOMIC DNA]</scope>
</reference>
<keyword evidence="2" id="KW-0472">Membrane</keyword>
<evidence type="ECO:0000256" key="1">
    <source>
        <dbReference type="SAM" id="MobiDB-lite"/>
    </source>
</evidence>
<dbReference type="SUPFAM" id="SSF49363">
    <property type="entry name" value="Purple acid phosphatase, N-terminal domain"/>
    <property type="match status" value="1"/>
</dbReference>
<dbReference type="Pfam" id="PF16656">
    <property type="entry name" value="Pur_ac_phosph_N"/>
    <property type="match status" value="1"/>
</dbReference>
<feature type="region of interest" description="Disordered" evidence="1">
    <location>
        <begin position="231"/>
        <end position="253"/>
    </location>
</feature>
<organism evidence="4 5">
    <name type="scientific">Candidatus Shapirobacteria bacterium CG_4_8_14_3_um_filter_39_11</name>
    <dbReference type="NCBI Taxonomy" id="1974875"/>
    <lineage>
        <taxon>Bacteria</taxon>
        <taxon>Candidatus Shapironibacteriota</taxon>
    </lineage>
</organism>
<proteinExistence type="predicted"/>
<dbReference type="InterPro" id="IPR008963">
    <property type="entry name" value="Purple_acid_Pase-like_N"/>
</dbReference>
<evidence type="ECO:0000256" key="2">
    <source>
        <dbReference type="SAM" id="Phobius"/>
    </source>
</evidence>
<keyword evidence="2" id="KW-0812">Transmembrane</keyword>
<dbReference type="AlphaFoldDB" id="A0A2M8GGV4"/>
<evidence type="ECO:0000313" key="5">
    <source>
        <dbReference type="Proteomes" id="UP000230384"/>
    </source>
</evidence>
<dbReference type="GO" id="GO:0003993">
    <property type="term" value="F:acid phosphatase activity"/>
    <property type="evidence" value="ECO:0007669"/>
    <property type="project" value="InterPro"/>
</dbReference>
<dbReference type="Gene3D" id="2.60.40.380">
    <property type="entry name" value="Purple acid phosphatase-like, N-terminal"/>
    <property type="match status" value="1"/>
</dbReference>
<keyword evidence="2" id="KW-1133">Transmembrane helix</keyword>
<feature type="transmembrane region" description="Helical" evidence="2">
    <location>
        <begin position="199"/>
        <end position="217"/>
    </location>
</feature>
<name>A0A2M8GGV4_9BACT</name>
<protein>
    <recommendedName>
        <fullName evidence="3">Purple acid phosphatase N-terminal domain-containing protein</fullName>
    </recommendedName>
</protein>
<evidence type="ECO:0000259" key="3">
    <source>
        <dbReference type="Pfam" id="PF16656"/>
    </source>
</evidence>
<feature type="non-terminal residue" evidence="4">
    <location>
        <position position="1"/>
    </location>
</feature>
<accession>A0A2M8GGV4</accession>
<evidence type="ECO:0000313" key="4">
    <source>
        <dbReference type="EMBL" id="PJC76620.1"/>
    </source>
</evidence>
<dbReference type="GO" id="GO:0046872">
    <property type="term" value="F:metal ion binding"/>
    <property type="evidence" value="ECO:0007669"/>
    <property type="project" value="InterPro"/>
</dbReference>
<sequence length="253" mass="27704">NLTDNGPTTTTTSSSTLYLNYDSDSSTPPIEATAVISSQSSTTPSTSTALISWTTDKLTSSRVVYDTISHPQIDSSANYGYAQSSDTFDAISKVLSHKVLLSGLSSGQIYYYRVISAGSPTAVSDEKTFKTLSEAGAPPPAESNAILGSITTGFPFYKTFFVANEFSTEEIKPTVKEETTPEILGESAPPGKSFFMKNLGWFIILFLSSTGLFWLQLRRLLRLRAKKRILKAKGGNRNRRTNRVKPQRKKQSN</sequence>
<feature type="domain" description="Purple acid phosphatase N-terminal" evidence="3">
    <location>
        <begin position="40"/>
        <end position="131"/>
    </location>
</feature>
<dbReference type="Proteomes" id="UP000230384">
    <property type="component" value="Unassembled WGS sequence"/>
</dbReference>
<dbReference type="InterPro" id="IPR015914">
    <property type="entry name" value="PAPs_N"/>
</dbReference>
<comment type="caution">
    <text evidence="4">The sequence shown here is derived from an EMBL/GenBank/DDBJ whole genome shotgun (WGS) entry which is preliminary data.</text>
</comment>
<gene>
    <name evidence="4" type="ORF">CO010_02325</name>
</gene>
<dbReference type="EMBL" id="PFQN01000034">
    <property type="protein sequence ID" value="PJC76620.1"/>
    <property type="molecule type" value="Genomic_DNA"/>
</dbReference>